<evidence type="ECO:0000256" key="2">
    <source>
        <dbReference type="SAM" id="SignalP"/>
    </source>
</evidence>
<feature type="compositionally biased region" description="Polar residues" evidence="1">
    <location>
        <begin position="122"/>
        <end position="137"/>
    </location>
</feature>
<dbReference type="RefSeq" id="WP_037299601.1">
    <property type="nucleotide sequence ID" value="NZ_ATAX01000026.1"/>
</dbReference>
<dbReference type="Proteomes" id="UP000019365">
    <property type="component" value="Unassembled WGS sequence"/>
</dbReference>
<dbReference type="EMBL" id="ATAX01000026">
    <property type="protein sequence ID" value="EWM53294.1"/>
    <property type="molecule type" value="Genomic_DNA"/>
</dbReference>
<accession>W7UPA8</accession>
<evidence type="ECO:0000313" key="3">
    <source>
        <dbReference type="EMBL" id="EWM53294.1"/>
    </source>
</evidence>
<comment type="caution">
    <text evidence="3">The sequence shown here is derived from an EMBL/GenBank/DDBJ whole genome shotgun (WGS) entry which is preliminary data.</text>
</comment>
<dbReference type="PROSITE" id="PS51257">
    <property type="entry name" value="PROKAR_LIPOPROTEIN"/>
    <property type="match status" value="1"/>
</dbReference>
<dbReference type="OrthoDB" id="1822796at2"/>
<evidence type="ECO:0000313" key="4">
    <source>
        <dbReference type="Proteomes" id="UP000019365"/>
    </source>
</evidence>
<organism evidence="3 4">
    <name type="scientific">Ruminococcus flavefaciens 007c</name>
    <dbReference type="NCBI Taxonomy" id="1341157"/>
    <lineage>
        <taxon>Bacteria</taxon>
        <taxon>Bacillati</taxon>
        <taxon>Bacillota</taxon>
        <taxon>Clostridia</taxon>
        <taxon>Eubacteriales</taxon>
        <taxon>Oscillospiraceae</taxon>
        <taxon>Ruminococcus</taxon>
    </lineage>
</organism>
<gene>
    <name evidence="3" type="ORF">RF007C_09995</name>
</gene>
<name>W7UPA8_RUMFL</name>
<evidence type="ECO:0000256" key="1">
    <source>
        <dbReference type="SAM" id="MobiDB-lite"/>
    </source>
</evidence>
<keyword evidence="4" id="KW-1185">Reference proteome</keyword>
<reference evidence="3 4" key="1">
    <citation type="journal article" date="2014" name="PLoS ONE">
        <title>Rumen cellulosomics: divergent fiber-degrading strategies revealed by comparative genome-wide analysis of six ruminococcal strains.</title>
        <authorList>
            <person name="Dassa B."/>
            <person name="Borovok I."/>
            <person name="Ruimy-Israeli V."/>
            <person name="Lamed R."/>
            <person name="Flint H.J."/>
            <person name="Duncan S.H."/>
            <person name="Henrissat B."/>
            <person name="Coutinho P."/>
            <person name="Morrison M."/>
            <person name="Mosoni P."/>
            <person name="Yeoman C.J."/>
            <person name="White B.A."/>
            <person name="Bayer E.A."/>
        </authorList>
    </citation>
    <scope>NUCLEOTIDE SEQUENCE [LARGE SCALE GENOMIC DNA]</scope>
    <source>
        <strain evidence="3 4">007c</strain>
    </source>
</reference>
<proteinExistence type="predicted"/>
<feature type="region of interest" description="Disordered" evidence="1">
    <location>
        <begin position="117"/>
        <end position="137"/>
    </location>
</feature>
<dbReference type="AlphaFoldDB" id="W7UPA8"/>
<dbReference type="PATRIC" id="fig|1341157.4.peg.2065"/>
<evidence type="ECO:0008006" key="5">
    <source>
        <dbReference type="Google" id="ProtNLM"/>
    </source>
</evidence>
<feature type="chain" id="PRO_5004901904" description="Ig-like domain-containing protein" evidence="2">
    <location>
        <begin position="19"/>
        <end position="306"/>
    </location>
</feature>
<protein>
    <recommendedName>
        <fullName evidence="5">Ig-like domain-containing protein</fullName>
    </recommendedName>
</protein>
<keyword evidence="2" id="KW-0732">Signal</keyword>
<sequence>MKTTALIVALSATLCASAACGRKLMTEQTAKPAASAANITYGTVLTTESIETTSAAITTTKQKASAETVKTEKLSDTSYQTSASKVKAAANTAPAEKAAVNTTAAKPAEVRITTAKAETPAPASTSANGENTDAASGTAFRQGTVSGNVYTSEYAGFRFTAPEGTQFLDRDGLYTDYMMPCRFKTPEEKKYYLTGIYDASVTYDNAEGSVRVWFYNTKLRYPDAPNMSAEGFVQSYFEENTDGGITDICGPEAVTLGGQEYLRVTRKCFSVPSAVYVRRIDSDFIVMIEACGTAADDFEARFTAIG</sequence>
<feature type="signal peptide" evidence="2">
    <location>
        <begin position="1"/>
        <end position="18"/>
    </location>
</feature>